<feature type="transmembrane region" description="Helical" evidence="1">
    <location>
        <begin position="7"/>
        <end position="29"/>
    </location>
</feature>
<keyword evidence="4" id="KW-1185">Reference proteome</keyword>
<keyword evidence="1" id="KW-0812">Transmembrane</keyword>
<sequence>METKANFVLIGAFTLAGFLGLLAFTMWFAKLELNRQFAYYDVYFPEVSGLGVSSEVTFAGLSVGKVVEMRLSQDVNGAVRVRVEVAEDTPIRTNSRASIEIQGVTGVTNVAITSGSPDAPLLREVNPDEVPVILANRSALQTLSDQGPEMISRLNTVAEQMTHLLGQDNQDRVRSILDNVERSSSNLDRALSDVTKATDSIAAAASDISAFGNRLDSLGEAAEKTLGNADEAFARFNQSADKADRALDAGTAALDEVRGYVSGDLRGLTQRLDQTAATLQADVARLGERSGQTLDKLDAALDVGGRTLASAERAFDGADRIINSEVGPVAADLRATLARFNETMERVTEDIPAITAKLRDAADSADGAFASLRTMLDGARAPVQSFTRDALPQISRMTTELRDLVRNVNQLVTALRRNPAQIITGPKTPEFRR</sequence>
<dbReference type="InterPro" id="IPR003399">
    <property type="entry name" value="Mce/MlaD"/>
</dbReference>
<evidence type="ECO:0000313" key="3">
    <source>
        <dbReference type="EMBL" id="MFH5775269.1"/>
    </source>
</evidence>
<proteinExistence type="predicted"/>
<organism evidence="3 4">
    <name type="scientific">Paracoccus broussonetiae subsp. drimophilus</name>
    <dbReference type="NCBI Taxonomy" id="3373869"/>
    <lineage>
        <taxon>Bacteria</taxon>
        <taxon>Pseudomonadati</taxon>
        <taxon>Pseudomonadota</taxon>
        <taxon>Alphaproteobacteria</taxon>
        <taxon>Rhodobacterales</taxon>
        <taxon>Paracoccaceae</taxon>
        <taxon>Paracoccus</taxon>
        <taxon>Paracoccus broussonetiae</taxon>
    </lineage>
</organism>
<evidence type="ECO:0000259" key="2">
    <source>
        <dbReference type="Pfam" id="PF02470"/>
    </source>
</evidence>
<dbReference type="Proteomes" id="UP001609376">
    <property type="component" value="Unassembled WGS sequence"/>
</dbReference>
<gene>
    <name evidence="3" type="ORF">ACHFJ0_13535</name>
</gene>
<accession>A0ABW7LLQ8</accession>
<dbReference type="RefSeq" id="WP_395134500.1">
    <property type="nucleotide sequence ID" value="NZ_JBIMPR010000010.1"/>
</dbReference>
<evidence type="ECO:0000256" key="1">
    <source>
        <dbReference type="SAM" id="Phobius"/>
    </source>
</evidence>
<feature type="domain" description="Mce/MlaD" evidence="2">
    <location>
        <begin position="39"/>
        <end position="115"/>
    </location>
</feature>
<protein>
    <submittedName>
        <fullName evidence="3">MlaD family protein</fullName>
    </submittedName>
</protein>
<comment type="caution">
    <text evidence="3">The sequence shown here is derived from an EMBL/GenBank/DDBJ whole genome shotgun (WGS) entry which is preliminary data.</text>
</comment>
<keyword evidence="1" id="KW-1133">Transmembrane helix</keyword>
<dbReference type="SUPFAM" id="SSF58104">
    <property type="entry name" value="Methyl-accepting chemotaxis protein (MCP) signaling domain"/>
    <property type="match status" value="1"/>
</dbReference>
<dbReference type="PANTHER" id="PTHR36698:SF2">
    <property type="entry name" value="MCE_MLAD DOMAIN-CONTAINING PROTEIN"/>
    <property type="match status" value="1"/>
</dbReference>
<dbReference type="PANTHER" id="PTHR36698">
    <property type="entry name" value="BLL5892 PROTEIN"/>
    <property type="match status" value="1"/>
</dbReference>
<keyword evidence="1" id="KW-0472">Membrane</keyword>
<name>A0ABW7LLQ8_9RHOB</name>
<dbReference type="Pfam" id="PF02470">
    <property type="entry name" value="MlaD"/>
    <property type="match status" value="1"/>
</dbReference>
<dbReference type="EMBL" id="JBIMPR010000010">
    <property type="protein sequence ID" value="MFH5775269.1"/>
    <property type="molecule type" value="Genomic_DNA"/>
</dbReference>
<reference evidence="3 4" key="1">
    <citation type="submission" date="2024-10" db="EMBL/GenBank/DDBJ databases">
        <title>Paracoccus drimophilus sp. nov., a novel bacterium from corn roots in Hunan.</title>
        <authorList>
            <person name="Li X."/>
        </authorList>
    </citation>
    <scope>NUCLEOTIDE SEQUENCE [LARGE SCALE GENOMIC DNA]</scope>
    <source>
        <strain evidence="3 4">NGMCC 1.201697</strain>
    </source>
</reference>
<evidence type="ECO:0000313" key="4">
    <source>
        <dbReference type="Proteomes" id="UP001609376"/>
    </source>
</evidence>